<sequence>MTKPSDRHILSEALDSLGRGPLSLADDETLISAAQEVWYEHSSLESELRLFLARSPDEVAVRRAGYFLEKLTRFTCLSEERASEALYSLSLLLKRYRSQDELSDTPGARLRERRDRLALCWGLDEGLGLKIQTLLPYQTRHYAASRNDAFK</sequence>
<dbReference type="Proteomes" id="UP000182894">
    <property type="component" value="Unassembled WGS sequence"/>
</dbReference>
<dbReference type="EMBL" id="FNCO01000001">
    <property type="protein sequence ID" value="SDG05247.1"/>
    <property type="molecule type" value="Genomic_DNA"/>
</dbReference>
<dbReference type="STRING" id="89065.SAMN05216605_10118"/>
<accession>A0A1G7R3D9</accession>
<dbReference type="OrthoDB" id="6989394at2"/>
<evidence type="ECO:0000313" key="2">
    <source>
        <dbReference type="Proteomes" id="UP000182894"/>
    </source>
</evidence>
<name>A0A1G7R3D9_9PSED</name>
<keyword evidence="2" id="KW-1185">Reference proteome</keyword>
<dbReference type="AlphaFoldDB" id="A0A1G7R3D9"/>
<dbReference type="RefSeq" id="WP_074749378.1">
    <property type="nucleotide sequence ID" value="NZ_FNCO01000001.1"/>
</dbReference>
<gene>
    <name evidence="1" type="ORF">SAMN05216605_10118</name>
</gene>
<proteinExistence type="predicted"/>
<organism evidence="1 2">
    <name type="scientific">Pseudomonas abietaniphila</name>
    <dbReference type="NCBI Taxonomy" id="89065"/>
    <lineage>
        <taxon>Bacteria</taxon>
        <taxon>Pseudomonadati</taxon>
        <taxon>Pseudomonadota</taxon>
        <taxon>Gammaproteobacteria</taxon>
        <taxon>Pseudomonadales</taxon>
        <taxon>Pseudomonadaceae</taxon>
        <taxon>Pseudomonas</taxon>
    </lineage>
</organism>
<evidence type="ECO:0000313" key="1">
    <source>
        <dbReference type="EMBL" id="SDG05247.1"/>
    </source>
</evidence>
<reference evidence="2" key="1">
    <citation type="submission" date="2016-10" db="EMBL/GenBank/DDBJ databases">
        <authorList>
            <person name="Varghese N."/>
            <person name="Submissions S."/>
        </authorList>
    </citation>
    <scope>NUCLEOTIDE SEQUENCE [LARGE SCALE GENOMIC DNA]</scope>
    <source>
        <strain evidence="2">ATCC 700689</strain>
    </source>
</reference>
<protein>
    <submittedName>
        <fullName evidence="1">Uncharacterized protein</fullName>
    </submittedName>
</protein>